<dbReference type="NCBIfam" id="TIGR00254">
    <property type="entry name" value="GGDEF"/>
    <property type="match status" value="1"/>
</dbReference>
<feature type="transmembrane region" description="Helical" evidence="2">
    <location>
        <begin position="262"/>
        <end position="292"/>
    </location>
</feature>
<reference evidence="4 6" key="1">
    <citation type="submission" date="2015-12" db="EMBL/GenBank/DDBJ databases">
        <title>Amycolatopsis regifaucium genome sequencing and assembly.</title>
        <authorList>
            <person name="Mayilraj S."/>
        </authorList>
    </citation>
    <scope>NUCLEOTIDE SEQUENCE [LARGE SCALE GENOMIC DNA]</scope>
    <source>
        <strain evidence="4 6">GY080</strain>
    </source>
</reference>
<keyword evidence="2" id="KW-1133">Transmembrane helix</keyword>
<evidence type="ECO:0000313" key="4">
    <source>
        <dbReference type="EMBL" id="KZB79412.1"/>
    </source>
</evidence>
<feature type="domain" description="GGDEF" evidence="3">
    <location>
        <begin position="338"/>
        <end position="486"/>
    </location>
</feature>
<dbReference type="InterPro" id="IPR029787">
    <property type="entry name" value="Nucleotide_cyclase"/>
</dbReference>
<dbReference type="SMART" id="SM00267">
    <property type="entry name" value="GGDEF"/>
    <property type="match status" value="1"/>
</dbReference>
<evidence type="ECO:0000313" key="5">
    <source>
        <dbReference type="EMBL" id="OKA07593.1"/>
    </source>
</evidence>
<dbReference type="Gene3D" id="3.30.70.270">
    <property type="match status" value="1"/>
</dbReference>
<evidence type="ECO:0000256" key="1">
    <source>
        <dbReference type="SAM" id="MobiDB-lite"/>
    </source>
</evidence>
<dbReference type="EMBL" id="LQCI01000052">
    <property type="protein sequence ID" value="KZB79412.1"/>
    <property type="molecule type" value="Genomic_DNA"/>
</dbReference>
<keyword evidence="7" id="KW-1185">Reference proteome</keyword>
<feature type="transmembrane region" description="Helical" evidence="2">
    <location>
        <begin position="100"/>
        <end position="118"/>
    </location>
</feature>
<feature type="transmembrane region" description="Helical" evidence="2">
    <location>
        <begin position="71"/>
        <end position="88"/>
    </location>
</feature>
<dbReference type="Proteomes" id="UP000186883">
    <property type="component" value="Unassembled WGS sequence"/>
</dbReference>
<comment type="caution">
    <text evidence="4">The sequence shown here is derived from an EMBL/GenBank/DDBJ whole genome shotgun (WGS) entry which is preliminary data.</text>
</comment>
<proteinExistence type="predicted"/>
<keyword evidence="2" id="KW-0812">Transmembrane</keyword>
<dbReference type="Proteomes" id="UP000076321">
    <property type="component" value="Unassembled WGS sequence"/>
</dbReference>
<dbReference type="GO" id="GO:0052621">
    <property type="term" value="F:diguanylate cyclase activity"/>
    <property type="evidence" value="ECO:0007669"/>
    <property type="project" value="TreeGrafter"/>
</dbReference>
<dbReference type="InterPro" id="IPR043128">
    <property type="entry name" value="Rev_trsase/Diguanyl_cyclase"/>
</dbReference>
<dbReference type="PANTHER" id="PTHR45138:SF24">
    <property type="entry name" value="DIGUANYLATE CYCLASE DGCC-RELATED"/>
    <property type="match status" value="1"/>
</dbReference>
<evidence type="ECO:0000313" key="6">
    <source>
        <dbReference type="Proteomes" id="UP000076321"/>
    </source>
</evidence>
<dbReference type="SUPFAM" id="SSF55073">
    <property type="entry name" value="Nucleotide cyclase"/>
    <property type="match status" value="1"/>
</dbReference>
<dbReference type="AlphaFoldDB" id="A0A154M476"/>
<dbReference type="FunFam" id="3.30.70.270:FF:000001">
    <property type="entry name" value="Diguanylate cyclase domain protein"/>
    <property type="match status" value="1"/>
</dbReference>
<name>A0A154M476_9PSEU</name>
<dbReference type="EMBL" id="LOBU02000013">
    <property type="protein sequence ID" value="OKA07593.1"/>
    <property type="molecule type" value="Genomic_DNA"/>
</dbReference>
<dbReference type="RefSeq" id="WP_061980822.1">
    <property type="nucleotide sequence ID" value="NZ_FOPQ01000002.1"/>
</dbReference>
<keyword evidence="2" id="KW-0472">Membrane</keyword>
<dbReference type="OrthoDB" id="23692at2"/>
<dbReference type="GO" id="GO:0005886">
    <property type="term" value="C:plasma membrane"/>
    <property type="evidence" value="ECO:0007669"/>
    <property type="project" value="TreeGrafter"/>
</dbReference>
<sequence>MEVALVSDFGLREELKTANRDVVTDRQTGSVRGFADTVGLAAARVWRLRSRAWNTLRHPAGWELWRLPPAAVVWMLGTELAVAGWALYSGFKASATTTDLVRFGVIAGCAIWYLVQTQHPEEQRRADDRRGEHIDQTAVWLGSAAVLLPPAYSLTLLLMVRVQRYSIAHKAMTTFLFTTAAHAASILGVHTLIELTSLHTWLESGTLPQQAGDIVFAAAALVGAALWYFASQTLLIGIARGLAWGGWRRQKLIGSWADNADFVYALQLAACTTILGAVNIALVPLVMIGVALRSTRLSQALADTIARSQRDRKTGLLTEDSFHAPAALRLLEDQTDRRPTAFLMLDLDHFKQWNDKYGHSGGDIVLGCVSAALRQNTRASDVVGRWGGEEFAVLLPDTTREEAMRIAERIREAVAKTAITGLTELASGHATNEPRAVGPIHGCTVSIGVGLSPEHSTDYGELFRAADAAMYAAKRAGRNRVVVAPSVPAAPEPPAPRAPTSPLSRAGDSRRE</sequence>
<dbReference type="Pfam" id="PF00990">
    <property type="entry name" value="GGDEF"/>
    <property type="match status" value="1"/>
</dbReference>
<dbReference type="CDD" id="cd01949">
    <property type="entry name" value="GGDEF"/>
    <property type="match status" value="1"/>
</dbReference>
<gene>
    <name evidence="5" type="ORF">ATP06_0217365</name>
    <name evidence="4" type="ORF">AVL48_17680</name>
</gene>
<evidence type="ECO:0000256" key="2">
    <source>
        <dbReference type="SAM" id="Phobius"/>
    </source>
</evidence>
<feature type="transmembrane region" description="Helical" evidence="2">
    <location>
        <begin position="172"/>
        <end position="193"/>
    </location>
</feature>
<dbReference type="PROSITE" id="PS50887">
    <property type="entry name" value="GGDEF"/>
    <property type="match status" value="1"/>
</dbReference>
<dbReference type="PANTHER" id="PTHR45138">
    <property type="entry name" value="REGULATORY COMPONENTS OF SENSORY TRANSDUCTION SYSTEM"/>
    <property type="match status" value="1"/>
</dbReference>
<protein>
    <submittedName>
        <fullName evidence="4">Diguanylate cyclase</fullName>
    </submittedName>
    <submittedName>
        <fullName evidence="5">GGDEF domain-containing protein</fullName>
    </submittedName>
</protein>
<feature type="transmembrane region" description="Helical" evidence="2">
    <location>
        <begin position="138"/>
        <end position="160"/>
    </location>
</feature>
<evidence type="ECO:0000259" key="3">
    <source>
        <dbReference type="PROSITE" id="PS50887"/>
    </source>
</evidence>
<evidence type="ECO:0000313" key="7">
    <source>
        <dbReference type="Proteomes" id="UP000186883"/>
    </source>
</evidence>
<dbReference type="InterPro" id="IPR000160">
    <property type="entry name" value="GGDEF_dom"/>
</dbReference>
<feature type="compositionally biased region" description="Pro residues" evidence="1">
    <location>
        <begin position="488"/>
        <end position="499"/>
    </location>
</feature>
<dbReference type="GO" id="GO:0043709">
    <property type="term" value="P:cell adhesion involved in single-species biofilm formation"/>
    <property type="evidence" value="ECO:0007669"/>
    <property type="project" value="TreeGrafter"/>
</dbReference>
<feature type="transmembrane region" description="Helical" evidence="2">
    <location>
        <begin position="213"/>
        <end position="242"/>
    </location>
</feature>
<organism evidence="4 6">
    <name type="scientific">Amycolatopsis regifaucium</name>
    <dbReference type="NCBI Taxonomy" id="546365"/>
    <lineage>
        <taxon>Bacteria</taxon>
        <taxon>Bacillati</taxon>
        <taxon>Actinomycetota</taxon>
        <taxon>Actinomycetes</taxon>
        <taxon>Pseudonocardiales</taxon>
        <taxon>Pseudonocardiaceae</taxon>
        <taxon>Amycolatopsis</taxon>
    </lineage>
</organism>
<dbReference type="GO" id="GO:1902201">
    <property type="term" value="P:negative regulation of bacterial-type flagellum-dependent cell motility"/>
    <property type="evidence" value="ECO:0007669"/>
    <property type="project" value="TreeGrafter"/>
</dbReference>
<dbReference type="InterPro" id="IPR050469">
    <property type="entry name" value="Diguanylate_Cyclase"/>
</dbReference>
<reference evidence="5 7" key="2">
    <citation type="submission" date="2016-11" db="EMBL/GenBank/DDBJ databases">
        <title>Genome sequencing of Amycolatopsis regifaucium.</title>
        <authorList>
            <person name="Mayilraj S."/>
            <person name="Kaur N."/>
        </authorList>
    </citation>
    <scope>NUCLEOTIDE SEQUENCE [LARGE SCALE GENOMIC DNA]</scope>
    <source>
        <strain evidence="5 7">GY080</strain>
    </source>
</reference>
<feature type="region of interest" description="Disordered" evidence="1">
    <location>
        <begin position="485"/>
        <end position="512"/>
    </location>
</feature>
<accession>A0A154M476</accession>